<sequence>MEAVTKRTLFTLISSILLSSMTSYAQNLALGKTDLVLLPCTLKIETTPCDQQGTQFGGVNQLNDQITQNKQQTVPTMSSQFEQPGVTQQVIPLSANLPLTSIQASSLPLQQQSLFSNLRLTKLADLVQILPEIQQPSLIETDEPEDNEFEATPSISPPPPPPTTQLPLTLPLMTIPLCPKNWVSIAAARLCPVVGVQSTDTTTFNSIQPALPSSYDSPLRTTTFLENPIEQQNYLNPFAANGVSQTLIPRSTNSINKIPSLNKNNLFLPTSKTTNFNFANSRLYSPFNNIPNINGNIKSIRSMGRITQ</sequence>
<proteinExistence type="predicted"/>
<keyword evidence="4" id="KW-1185">Reference proteome</keyword>
<feature type="chain" id="PRO_5035924933" evidence="2">
    <location>
        <begin position="26"/>
        <end position="308"/>
    </location>
</feature>
<dbReference type="OrthoDB" id="5904798at2759"/>
<dbReference type="Proteomes" id="UP000605970">
    <property type="component" value="Unassembled WGS sequence"/>
</dbReference>
<keyword evidence="2" id="KW-0732">Signal</keyword>
<gene>
    <name evidence="3" type="ORF">Mgra_00006467</name>
</gene>
<dbReference type="AlphaFoldDB" id="A0A8S9ZL94"/>
<feature type="signal peptide" evidence="2">
    <location>
        <begin position="1"/>
        <end position="25"/>
    </location>
</feature>
<name>A0A8S9ZL94_9BILA</name>
<dbReference type="EMBL" id="JABEBT010000063">
    <property type="protein sequence ID" value="KAF7634169.1"/>
    <property type="molecule type" value="Genomic_DNA"/>
</dbReference>
<evidence type="ECO:0000313" key="4">
    <source>
        <dbReference type="Proteomes" id="UP000605970"/>
    </source>
</evidence>
<feature type="region of interest" description="Disordered" evidence="1">
    <location>
        <begin position="141"/>
        <end position="161"/>
    </location>
</feature>
<evidence type="ECO:0000313" key="3">
    <source>
        <dbReference type="EMBL" id="KAF7634169.1"/>
    </source>
</evidence>
<protein>
    <submittedName>
        <fullName evidence="3">Uncharacterized protein</fullName>
    </submittedName>
</protein>
<evidence type="ECO:0000256" key="1">
    <source>
        <dbReference type="SAM" id="MobiDB-lite"/>
    </source>
</evidence>
<comment type="caution">
    <text evidence="3">The sequence shown here is derived from an EMBL/GenBank/DDBJ whole genome shotgun (WGS) entry which is preliminary data.</text>
</comment>
<evidence type="ECO:0000256" key="2">
    <source>
        <dbReference type="SAM" id="SignalP"/>
    </source>
</evidence>
<organism evidence="3 4">
    <name type="scientific">Meloidogyne graminicola</name>
    <dbReference type="NCBI Taxonomy" id="189291"/>
    <lineage>
        <taxon>Eukaryota</taxon>
        <taxon>Metazoa</taxon>
        <taxon>Ecdysozoa</taxon>
        <taxon>Nematoda</taxon>
        <taxon>Chromadorea</taxon>
        <taxon>Rhabditida</taxon>
        <taxon>Tylenchina</taxon>
        <taxon>Tylenchomorpha</taxon>
        <taxon>Tylenchoidea</taxon>
        <taxon>Meloidogynidae</taxon>
        <taxon>Meloidogyninae</taxon>
        <taxon>Meloidogyne</taxon>
    </lineage>
</organism>
<reference evidence="3" key="1">
    <citation type="journal article" date="2020" name="Ecol. Evol.">
        <title>Genome structure and content of the rice root-knot nematode (Meloidogyne graminicola).</title>
        <authorList>
            <person name="Phan N.T."/>
            <person name="Danchin E.G.J."/>
            <person name="Klopp C."/>
            <person name="Perfus-Barbeoch L."/>
            <person name="Kozlowski D.K."/>
            <person name="Koutsovoulos G.D."/>
            <person name="Lopez-Roques C."/>
            <person name="Bouchez O."/>
            <person name="Zahm M."/>
            <person name="Besnard G."/>
            <person name="Bellafiore S."/>
        </authorList>
    </citation>
    <scope>NUCLEOTIDE SEQUENCE</scope>
    <source>
        <strain evidence="3">VN-18</strain>
    </source>
</reference>
<accession>A0A8S9ZL94</accession>